<dbReference type="RefSeq" id="WP_115602603.1">
    <property type="nucleotide sequence ID" value="NZ_SADD01000001.1"/>
</dbReference>
<gene>
    <name evidence="1" type="ORF">EA187_05065</name>
</gene>
<evidence type="ECO:0000313" key="1">
    <source>
        <dbReference type="EMBL" id="RVU48803.1"/>
    </source>
</evidence>
<reference evidence="1 2" key="1">
    <citation type="submission" date="2019-01" db="EMBL/GenBank/DDBJ databases">
        <title>Lujinxingia litoralis gen. nov., sp. nov. and Lujinxingia sediminis gen. nov., sp. nov., new members in the order Bradymonadales, isolated from coastal sediment.</title>
        <authorList>
            <person name="Li C.-M."/>
        </authorList>
    </citation>
    <scope>NUCLEOTIDE SEQUENCE [LARGE SCALE GENOMIC DNA]</scope>
    <source>
        <strain evidence="1 2">SEH01</strain>
    </source>
</reference>
<proteinExistence type="predicted"/>
<organism evidence="1 2">
    <name type="scientific">Lujinxingia sediminis</name>
    <dbReference type="NCBI Taxonomy" id="2480984"/>
    <lineage>
        <taxon>Bacteria</taxon>
        <taxon>Deltaproteobacteria</taxon>
        <taxon>Bradymonadales</taxon>
        <taxon>Lujinxingiaceae</taxon>
        <taxon>Lujinxingia</taxon>
    </lineage>
</organism>
<keyword evidence="2" id="KW-1185">Reference proteome</keyword>
<name>A0ABY0CY41_9DELT</name>
<comment type="caution">
    <text evidence="1">The sequence shown here is derived from an EMBL/GenBank/DDBJ whole genome shotgun (WGS) entry which is preliminary data.</text>
</comment>
<protein>
    <submittedName>
        <fullName evidence="1">Uncharacterized protein</fullName>
    </submittedName>
</protein>
<evidence type="ECO:0000313" key="2">
    <source>
        <dbReference type="Proteomes" id="UP000282926"/>
    </source>
</evidence>
<accession>A0ABY0CY41</accession>
<dbReference type="EMBL" id="SADD01000001">
    <property type="protein sequence ID" value="RVU48803.1"/>
    <property type="molecule type" value="Genomic_DNA"/>
</dbReference>
<sequence length="80" mass="8908">MTATNLTSKQAYKAMYVFLDDIYQRTRSDTLGALLGSMSLLADGETADPAIWRDWENAVATVLDSPENVNIDLKFIKPPQ</sequence>
<dbReference type="Proteomes" id="UP000282926">
    <property type="component" value="Unassembled WGS sequence"/>
</dbReference>